<dbReference type="CDD" id="cd00924">
    <property type="entry name" value="Cyt_c_Oxidase_Vb"/>
    <property type="match status" value="1"/>
</dbReference>
<name>A0A4U0WSK4_9PEZI</name>
<evidence type="ECO:0000256" key="1">
    <source>
        <dbReference type="ARBA" id="ARBA00004443"/>
    </source>
</evidence>
<proteinExistence type="inferred from homology"/>
<dbReference type="Pfam" id="PF01215">
    <property type="entry name" value="COX5B"/>
    <property type="match status" value="1"/>
</dbReference>
<dbReference type="GO" id="GO:0045277">
    <property type="term" value="C:respiratory chain complex IV"/>
    <property type="evidence" value="ECO:0007669"/>
    <property type="project" value="InterPro"/>
</dbReference>
<dbReference type="InterPro" id="IPR002124">
    <property type="entry name" value="Cyt_c_oxidase_su5b"/>
</dbReference>
<dbReference type="Pfam" id="PF03928">
    <property type="entry name" value="HbpS-like"/>
    <property type="match status" value="1"/>
</dbReference>
<dbReference type="FunFam" id="2.60.11.10:FF:000003">
    <property type="entry name" value="Cytochrome c oxidase subunit IV"/>
    <property type="match status" value="1"/>
</dbReference>
<dbReference type="Gene3D" id="2.60.11.10">
    <property type="entry name" value="Cytochrome c oxidase, subunit Vb"/>
    <property type="match status" value="1"/>
</dbReference>
<comment type="caution">
    <text evidence="14">The sequence shown here is derived from an EMBL/GenBank/DDBJ whole genome shotgun (WGS) entry which is preliminary data.</text>
</comment>
<dbReference type="PANTHER" id="PTHR10122">
    <property type="entry name" value="CYTOCHROME C OXIDASE SUBUNIT 5B, MITOCHONDRIAL"/>
    <property type="match status" value="1"/>
</dbReference>
<evidence type="ECO:0000256" key="9">
    <source>
        <dbReference type="ARBA" id="ARBA00023136"/>
    </source>
</evidence>
<dbReference type="PANTHER" id="PTHR10122:SF0">
    <property type="entry name" value="CYTOCHROME C OXIDASE SUBUNIT 5B, ISOFORM A-RELATED"/>
    <property type="match status" value="1"/>
</dbReference>
<dbReference type="EMBL" id="NAJQ01000690">
    <property type="protein sequence ID" value="TKA65967.1"/>
    <property type="molecule type" value="Genomic_DNA"/>
</dbReference>
<dbReference type="STRING" id="329884.A0A4U0WSK4"/>
<keyword evidence="9" id="KW-0472">Membrane</keyword>
<dbReference type="InterPro" id="IPR005624">
    <property type="entry name" value="PduO/GlcC-like"/>
</dbReference>
<dbReference type="InterPro" id="IPR036972">
    <property type="entry name" value="Cyt_c_oxidase_su5b_sf"/>
</dbReference>
<evidence type="ECO:0000256" key="10">
    <source>
        <dbReference type="ARBA" id="ARBA00031366"/>
    </source>
</evidence>
<feature type="region of interest" description="Disordered" evidence="13">
    <location>
        <begin position="167"/>
        <end position="191"/>
    </location>
</feature>
<evidence type="ECO:0000256" key="8">
    <source>
        <dbReference type="ARBA" id="ARBA00023128"/>
    </source>
</evidence>
<keyword evidence="7" id="KW-0809">Transit peptide</keyword>
<evidence type="ECO:0000313" key="14">
    <source>
        <dbReference type="EMBL" id="TKA65967.1"/>
    </source>
</evidence>
<dbReference type="SUPFAM" id="SSF143744">
    <property type="entry name" value="GlcG-like"/>
    <property type="match status" value="1"/>
</dbReference>
<reference evidence="14 15" key="1">
    <citation type="submission" date="2017-03" db="EMBL/GenBank/DDBJ databases">
        <title>Genomes of endolithic fungi from Antarctica.</title>
        <authorList>
            <person name="Coleine C."/>
            <person name="Masonjones S."/>
            <person name="Stajich J.E."/>
        </authorList>
    </citation>
    <scope>NUCLEOTIDE SEQUENCE [LARGE SCALE GENOMIC DNA]</scope>
    <source>
        <strain evidence="14 15">CCFEE 5184</strain>
    </source>
</reference>
<dbReference type="GO" id="GO:0006123">
    <property type="term" value="P:mitochondrial electron transport, cytochrome c to oxygen"/>
    <property type="evidence" value="ECO:0007669"/>
    <property type="project" value="InterPro"/>
</dbReference>
<feature type="binding site" evidence="12">
    <location>
        <position position="152"/>
    </location>
    <ligand>
        <name>Zn(2+)</name>
        <dbReference type="ChEBI" id="CHEBI:29105"/>
    </ligand>
</feature>
<dbReference type="InterPro" id="IPR038084">
    <property type="entry name" value="PduO/GlcC-like_sf"/>
</dbReference>
<comment type="subcellular location">
    <subcellularLocation>
        <location evidence="1">Mitochondrion inner membrane</location>
        <topology evidence="1">Peripheral membrane protein</topology>
        <orientation evidence="1">Matrix side</orientation>
    </subcellularLocation>
</comment>
<evidence type="ECO:0000313" key="15">
    <source>
        <dbReference type="Proteomes" id="UP000309340"/>
    </source>
</evidence>
<evidence type="ECO:0000256" key="4">
    <source>
        <dbReference type="ARBA" id="ARBA00022723"/>
    </source>
</evidence>
<dbReference type="Gene3D" id="3.30.450.150">
    <property type="entry name" value="Haem-degrading domain"/>
    <property type="match status" value="1"/>
</dbReference>
<evidence type="ECO:0000256" key="7">
    <source>
        <dbReference type="ARBA" id="ARBA00022946"/>
    </source>
</evidence>
<comment type="similarity">
    <text evidence="3">Belongs to the cytochrome c oxidase subunit 5B family.</text>
</comment>
<evidence type="ECO:0000256" key="12">
    <source>
        <dbReference type="PIRSR" id="PIRSR602124-2"/>
    </source>
</evidence>
<evidence type="ECO:0000256" key="2">
    <source>
        <dbReference type="ARBA" id="ARBA00004673"/>
    </source>
</evidence>
<keyword evidence="5" id="KW-0999">Mitochondrion inner membrane</keyword>
<dbReference type="OrthoDB" id="5075159at2759"/>
<evidence type="ECO:0000256" key="5">
    <source>
        <dbReference type="ARBA" id="ARBA00022792"/>
    </source>
</evidence>
<feature type="binding site" evidence="12">
    <location>
        <position position="136"/>
    </location>
    <ligand>
        <name>Zn(2+)</name>
        <dbReference type="ChEBI" id="CHEBI:29105"/>
    </ligand>
</feature>
<feature type="binding site" evidence="12">
    <location>
        <position position="155"/>
    </location>
    <ligand>
        <name>Zn(2+)</name>
        <dbReference type="ChEBI" id="CHEBI:29105"/>
    </ligand>
</feature>
<dbReference type="PROSITE" id="PS51359">
    <property type="entry name" value="COX5B_2"/>
    <property type="match status" value="1"/>
</dbReference>
<sequence>MFLRRVAAPVLVKRAVFRPAVVPRSFVTTVTRYEARPKGGNPAPGESDKLITPLDQIHSEKDLLPPGGTPGTVPTDLEQATGLERLEILGKMQGVDVFDMRPLDASRKGTLDNPIVVKSFGDEQYLGCTGCPVDSHVVLWLTCSRDRPVERCMECGSVYKMEYVGPQESHDGHGHSHHGHDVHDDADGAHNYQGEPKTMADFVAFSTLTYGLSFALIFAASVTAQQVNRTLTNGWGSMPSQRHYINHTQALIVINAGIAASSVPNNIAVLDPSSQLVAFLRMDNAYLGSVDISMKKAKTVTSFNGQFPSYGLLNRSQPGGDLFGIEQTNGGLVVFGGGQPIYDYEGYFIGAVGVSGGTVQQDVDTSVAAAESVGTTLTSV</sequence>
<keyword evidence="15" id="KW-1185">Reference proteome</keyword>
<keyword evidence="4 12" id="KW-0479">Metal-binding</keyword>
<accession>A0A4U0WSK4</accession>
<keyword evidence="6 12" id="KW-0862">Zinc</keyword>
<comment type="pathway">
    <text evidence="2">Energy metabolism; oxidative phosphorylation.</text>
</comment>
<evidence type="ECO:0000256" key="11">
    <source>
        <dbReference type="ARBA" id="ARBA00070613"/>
    </source>
</evidence>
<evidence type="ECO:0000256" key="13">
    <source>
        <dbReference type="SAM" id="MobiDB-lite"/>
    </source>
</evidence>
<keyword evidence="8" id="KW-0496">Mitochondrion</keyword>
<dbReference type="Proteomes" id="UP000309340">
    <property type="component" value="Unassembled WGS sequence"/>
</dbReference>
<evidence type="ECO:0000256" key="6">
    <source>
        <dbReference type="ARBA" id="ARBA00022833"/>
    </source>
</evidence>
<gene>
    <name evidence="14" type="ORF">B0A55_09577</name>
</gene>
<dbReference type="GO" id="GO:0046872">
    <property type="term" value="F:metal ion binding"/>
    <property type="evidence" value="ECO:0007669"/>
    <property type="project" value="UniProtKB-KW"/>
</dbReference>
<dbReference type="SUPFAM" id="SSF57802">
    <property type="entry name" value="Rubredoxin-like"/>
    <property type="match status" value="1"/>
</dbReference>
<organism evidence="14 15">
    <name type="scientific">Friedmanniomyces simplex</name>
    <dbReference type="NCBI Taxonomy" id="329884"/>
    <lineage>
        <taxon>Eukaryota</taxon>
        <taxon>Fungi</taxon>
        <taxon>Dikarya</taxon>
        <taxon>Ascomycota</taxon>
        <taxon>Pezizomycotina</taxon>
        <taxon>Dothideomycetes</taxon>
        <taxon>Dothideomycetidae</taxon>
        <taxon>Mycosphaerellales</taxon>
        <taxon>Teratosphaeriaceae</taxon>
        <taxon>Friedmanniomyces</taxon>
    </lineage>
</organism>
<dbReference type="AlphaFoldDB" id="A0A4U0WSK4"/>
<evidence type="ECO:0000256" key="3">
    <source>
        <dbReference type="ARBA" id="ARBA00010292"/>
    </source>
</evidence>
<dbReference type="GO" id="GO:0005743">
    <property type="term" value="C:mitochondrial inner membrane"/>
    <property type="evidence" value="ECO:0007669"/>
    <property type="project" value="UniProtKB-SubCell"/>
</dbReference>
<feature type="binding site" evidence="12">
    <location>
        <position position="128"/>
    </location>
    <ligand>
        <name>Zn(2+)</name>
        <dbReference type="ChEBI" id="CHEBI:29105"/>
    </ligand>
</feature>
<feature type="compositionally biased region" description="Basic and acidic residues" evidence="13">
    <location>
        <begin position="168"/>
        <end position="188"/>
    </location>
</feature>
<protein>
    <recommendedName>
        <fullName evidence="11">Cytochrome c oxidase subunit 4, mitochondrial</fullName>
    </recommendedName>
    <alternativeName>
        <fullName evidence="10">Cytochrome c oxidase polypeptide IV</fullName>
    </alternativeName>
</protein>